<accession>A0A1W6BZW6</accession>
<protein>
    <submittedName>
        <fullName evidence="1">Uncharacterized protein</fullName>
    </submittedName>
</protein>
<organism evidence="1">
    <name type="scientific">Escherichia coli</name>
    <dbReference type="NCBI Taxonomy" id="562"/>
    <lineage>
        <taxon>Bacteria</taxon>
        <taxon>Pseudomonadati</taxon>
        <taxon>Pseudomonadota</taxon>
        <taxon>Gammaproteobacteria</taxon>
        <taxon>Enterobacterales</taxon>
        <taxon>Enterobacteriaceae</taxon>
        <taxon>Escherichia</taxon>
    </lineage>
</organism>
<sequence>MTGACVRDCTVLAAAGLLASTRKSYNRAKSESALLVHFSSISEAPVTDCQY</sequence>
<keyword evidence="1" id="KW-0614">Plasmid</keyword>
<reference evidence="1" key="1">
    <citation type="journal article" date="2017" name="Front. Microbiol.">
        <title>Turn Up the Heat-Food and Clinical Escherichia coli Isolates Feature Two Transferrable Loci of Heat Resistance.</title>
        <authorList>
            <person name="Boll E.J."/>
            <person name="Marti R."/>
            <person name="Hasman H."/>
            <person name="Overballe-Petersen S."/>
            <person name="Stegger M."/>
            <person name="Ng K."/>
            <person name="Knochel S."/>
            <person name="Krogfelt K.A."/>
            <person name="Hummerjohann J."/>
            <person name="Struve C."/>
        </authorList>
    </citation>
    <scope>NUCLEOTIDE SEQUENCE</scope>
    <source>
        <strain evidence="1">FAM21805</strain>
        <plasmid evidence="1">unnamed</plasmid>
    </source>
</reference>
<name>A0A1W6BZW6_ECOLX</name>
<evidence type="ECO:0000313" key="1">
    <source>
        <dbReference type="EMBL" id="ARJ57684.1"/>
    </source>
</evidence>
<dbReference type="AlphaFoldDB" id="A0A1W6BZW6"/>
<geneLocation type="plasmid" evidence="1">
    <name>unnamed</name>
</geneLocation>
<proteinExistence type="predicted"/>
<dbReference type="EMBL" id="KY416992">
    <property type="protein sequence ID" value="ARJ57684.1"/>
    <property type="molecule type" value="Genomic_DNA"/>
</dbReference>